<dbReference type="GO" id="GO:0042744">
    <property type="term" value="P:hydrogen peroxide catabolic process"/>
    <property type="evidence" value="ECO:0007669"/>
    <property type="project" value="UniProtKB-KW"/>
</dbReference>
<dbReference type="PANTHER" id="PTHR11465:SF9">
    <property type="entry name" value="CATALASE"/>
    <property type="match status" value="1"/>
</dbReference>
<sequence length="488" mass="56086">MADKDNKQKFTTTDSGIPVPSDEHSLTIGPNGPILLHDHYLIEQMANFNREKIPERQPHAKGGGAFGHFEVSEDVSKYTKAAVFQPGTKTDVVLRFSTVAGERGSPDTWRDPRGFAVKFYTSEGNFDMVGNNTPVFFVRDPMKFQHFIRSQKRRANNNLRDHDMQWDFWTLSTESAHQVTWLMGDRGIPRSWRHMDGFSSHTYMWVNTQGEKFWVKYHFKTDQGIEFLTQQEADRLAGTDGDYHTRDLYEAIERGEFPSWTLHMQIMPFKEAETYRFNPFDLTKVWPHADYPLIKVGKLTLNRNPTDYHTEIEQAAFEPNNMVPGTGISPDKMLLARVFSYADAHRARLGVNYKQIPVNKPKCPVHSYSKDGAMRIENVLDPVYAPNSKGGPKADSWRNPEVATWETHGEFVRAAYTLRKDDNDFGQANTLVRKVMDDEARERLVSNVVGHLKDGVSEPVLKRAFEYWKNIDQQLGERIEQGVRKAGH</sequence>
<organism evidence="16 17">
    <name type="scientific">Legionella parisiensis</name>
    <dbReference type="NCBI Taxonomy" id="45071"/>
    <lineage>
        <taxon>Bacteria</taxon>
        <taxon>Pseudomonadati</taxon>
        <taxon>Pseudomonadota</taxon>
        <taxon>Gammaproteobacteria</taxon>
        <taxon>Legionellales</taxon>
        <taxon>Legionellaceae</taxon>
        <taxon>Legionella</taxon>
    </lineage>
</organism>
<keyword evidence="9 13" id="KW-0376">Hydrogen peroxide</keyword>
<dbReference type="InterPro" id="IPR002226">
    <property type="entry name" value="Catalase_haem_BS"/>
</dbReference>
<keyword evidence="6 12" id="KW-0479">Metal-binding</keyword>
<dbReference type="GO" id="GO:0046872">
    <property type="term" value="F:metal ion binding"/>
    <property type="evidence" value="ECO:0007669"/>
    <property type="project" value="UniProtKB-KW"/>
</dbReference>
<dbReference type="PIRSF" id="PIRSF038928">
    <property type="entry name" value="Catalase_clade1-3"/>
    <property type="match status" value="1"/>
</dbReference>
<dbReference type="PANTHER" id="PTHR11465">
    <property type="entry name" value="CATALASE"/>
    <property type="match status" value="1"/>
</dbReference>
<feature type="active site" evidence="11">
    <location>
        <position position="131"/>
    </location>
</feature>
<dbReference type="EMBL" id="LSOG01000036">
    <property type="protein sequence ID" value="OEH47926.1"/>
    <property type="molecule type" value="Genomic_DNA"/>
</dbReference>
<dbReference type="SUPFAM" id="SSF56634">
    <property type="entry name" value="Heme-dependent catalase-like"/>
    <property type="match status" value="1"/>
</dbReference>
<dbReference type="FunFam" id="2.40.180.10:FF:000001">
    <property type="entry name" value="Catalase"/>
    <property type="match status" value="1"/>
</dbReference>
<evidence type="ECO:0000256" key="2">
    <source>
        <dbReference type="ARBA" id="ARBA00005329"/>
    </source>
</evidence>
<dbReference type="PROSITE" id="PS00437">
    <property type="entry name" value="CATALASE_1"/>
    <property type="match status" value="1"/>
</dbReference>
<comment type="cofactor">
    <cofactor evidence="1 12">
        <name>heme</name>
        <dbReference type="ChEBI" id="CHEBI:30413"/>
    </cofactor>
</comment>
<protein>
    <recommendedName>
        <fullName evidence="3 13">Catalase</fullName>
        <ecNumber evidence="3 13">1.11.1.6</ecNumber>
    </recommendedName>
</protein>
<dbReference type="GO" id="GO:0042542">
    <property type="term" value="P:response to hydrogen peroxide"/>
    <property type="evidence" value="ECO:0007669"/>
    <property type="project" value="TreeGrafter"/>
</dbReference>
<evidence type="ECO:0000256" key="11">
    <source>
        <dbReference type="PIRSR" id="PIRSR038928-1"/>
    </source>
</evidence>
<keyword evidence="8 12" id="KW-0408">Iron</keyword>
<keyword evidence="4 13" id="KW-0575">Peroxidase</keyword>
<feature type="domain" description="Catalase core" evidence="15">
    <location>
        <begin position="12"/>
        <end position="393"/>
    </location>
</feature>
<name>A0A1E5JTS1_9GAMM</name>
<evidence type="ECO:0000256" key="8">
    <source>
        <dbReference type="ARBA" id="ARBA00023004"/>
    </source>
</evidence>
<evidence type="ECO:0000256" key="7">
    <source>
        <dbReference type="ARBA" id="ARBA00023002"/>
    </source>
</evidence>
<feature type="active site" evidence="11">
    <location>
        <position position="59"/>
    </location>
</feature>
<evidence type="ECO:0000313" key="16">
    <source>
        <dbReference type="EMBL" id="OEH47926.1"/>
    </source>
</evidence>
<comment type="catalytic activity">
    <reaction evidence="10 13">
        <text>2 H2O2 = O2 + 2 H2O</text>
        <dbReference type="Rhea" id="RHEA:20309"/>
        <dbReference type="ChEBI" id="CHEBI:15377"/>
        <dbReference type="ChEBI" id="CHEBI:15379"/>
        <dbReference type="ChEBI" id="CHEBI:16240"/>
        <dbReference type="EC" id="1.11.1.6"/>
    </reaction>
</comment>
<dbReference type="InterPro" id="IPR024708">
    <property type="entry name" value="Catalase_AS"/>
</dbReference>
<gene>
    <name evidence="16" type="primary">katA</name>
    <name evidence="16" type="ORF">lpari_01114</name>
</gene>
<dbReference type="PATRIC" id="fig|45071.6.peg.2227"/>
<dbReference type="GO" id="GO:0020037">
    <property type="term" value="F:heme binding"/>
    <property type="evidence" value="ECO:0007669"/>
    <property type="project" value="InterPro"/>
</dbReference>
<evidence type="ECO:0000259" key="15">
    <source>
        <dbReference type="SMART" id="SM01060"/>
    </source>
</evidence>
<dbReference type="SMART" id="SM01060">
    <property type="entry name" value="Catalase"/>
    <property type="match status" value="1"/>
</dbReference>
<proteinExistence type="inferred from homology"/>
<dbReference type="STRING" id="45071.Lpar_2076"/>
<dbReference type="PROSITE" id="PS51402">
    <property type="entry name" value="CATALASE_3"/>
    <property type="match status" value="1"/>
</dbReference>
<evidence type="ECO:0000256" key="9">
    <source>
        <dbReference type="ARBA" id="ARBA00023324"/>
    </source>
</evidence>
<dbReference type="InterPro" id="IPR040333">
    <property type="entry name" value="Catalase_3"/>
</dbReference>
<evidence type="ECO:0000256" key="14">
    <source>
        <dbReference type="SAM" id="MobiDB-lite"/>
    </source>
</evidence>
<dbReference type="EC" id="1.11.1.6" evidence="3 13"/>
<feature type="region of interest" description="Disordered" evidence="14">
    <location>
        <begin position="1"/>
        <end position="29"/>
    </location>
</feature>
<evidence type="ECO:0000256" key="4">
    <source>
        <dbReference type="ARBA" id="ARBA00022559"/>
    </source>
</evidence>
<dbReference type="GO" id="GO:0005737">
    <property type="term" value="C:cytoplasm"/>
    <property type="evidence" value="ECO:0007669"/>
    <property type="project" value="TreeGrafter"/>
</dbReference>
<accession>A0A1E5JTS1</accession>
<dbReference type="InterPro" id="IPR020835">
    <property type="entry name" value="Catalase_sf"/>
</dbReference>
<keyword evidence="7 13" id="KW-0560">Oxidoreductase</keyword>
<reference evidence="16 17" key="1">
    <citation type="submission" date="2016-02" db="EMBL/GenBank/DDBJ databases">
        <title>Secondary metabolites in Legionella.</title>
        <authorList>
            <person name="Tobias N.J."/>
            <person name="Bode H.B."/>
        </authorList>
    </citation>
    <scope>NUCLEOTIDE SEQUENCE [LARGE SCALE GENOMIC DNA]</scope>
    <source>
        <strain evidence="16 17">DSM 19216</strain>
    </source>
</reference>
<comment type="similarity">
    <text evidence="2 13">Belongs to the catalase family.</text>
</comment>
<dbReference type="Pfam" id="PF06628">
    <property type="entry name" value="Catalase-rel"/>
    <property type="match status" value="1"/>
</dbReference>
<evidence type="ECO:0000256" key="6">
    <source>
        <dbReference type="ARBA" id="ARBA00022723"/>
    </source>
</evidence>
<dbReference type="Proteomes" id="UP000095229">
    <property type="component" value="Unassembled WGS sequence"/>
</dbReference>
<dbReference type="Gene3D" id="2.40.180.10">
    <property type="entry name" value="Catalase core domain"/>
    <property type="match status" value="1"/>
</dbReference>
<dbReference type="InterPro" id="IPR018028">
    <property type="entry name" value="Catalase"/>
</dbReference>
<dbReference type="GO" id="GO:0004096">
    <property type="term" value="F:catalase activity"/>
    <property type="evidence" value="ECO:0007669"/>
    <property type="project" value="UniProtKB-EC"/>
</dbReference>
<evidence type="ECO:0000256" key="12">
    <source>
        <dbReference type="PIRSR" id="PIRSR038928-2"/>
    </source>
</evidence>
<evidence type="ECO:0000256" key="1">
    <source>
        <dbReference type="ARBA" id="ARBA00001971"/>
    </source>
</evidence>
<dbReference type="CDD" id="cd08156">
    <property type="entry name" value="catalase_clade_3"/>
    <property type="match status" value="1"/>
</dbReference>
<dbReference type="InterPro" id="IPR010582">
    <property type="entry name" value="Catalase_immune_responsive"/>
</dbReference>
<evidence type="ECO:0000256" key="3">
    <source>
        <dbReference type="ARBA" id="ARBA00012314"/>
    </source>
</evidence>
<dbReference type="RefSeq" id="WP_058517885.1">
    <property type="nucleotide sequence ID" value="NZ_CAAAIE010000010.1"/>
</dbReference>
<dbReference type="InterPro" id="IPR024711">
    <property type="entry name" value="Catalase_clade1/3"/>
</dbReference>
<evidence type="ECO:0000256" key="10">
    <source>
        <dbReference type="ARBA" id="ARBA00049254"/>
    </source>
</evidence>
<dbReference type="PROSITE" id="PS00438">
    <property type="entry name" value="CATALASE_2"/>
    <property type="match status" value="1"/>
</dbReference>
<dbReference type="AlphaFoldDB" id="A0A1E5JTS1"/>
<dbReference type="OrthoDB" id="9761719at2"/>
<keyword evidence="5 12" id="KW-0349">Heme</keyword>
<evidence type="ECO:0000313" key="17">
    <source>
        <dbReference type="Proteomes" id="UP000095229"/>
    </source>
</evidence>
<dbReference type="Pfam" id="PF00199">
    <property type="entry name" value="Catalase"/>
    <property type="match status" value="1"/>
</dbReference>
<evidence type="ECO:0000256" key="13">
    <source>
        <dbReference type="RuleBase" id="RU000498"/>
    </source>
</evidence>
<evidence type="ECO:0000256" key="5">
    <source>
        <dbReference type="ARBA" id="ARBA00022617"/>
    </source>
</evidence>
<dbReference type="PRINTS" id="PR00067">
    <property type="entry name" value="CATALASE"/>
</dbReference>
<comment type="caution">
    <text evidence="16">The sequence shown here is derived from an EMBL/GenBank/DDBJ whole genome shotgun (WGS) entry which is preliminary data.</text>
</comment>
<feature type="binding site" description="axial binding residue" evidence="12">
    <location>
        <position position="341"/>
    </location>
    <ligand>
        <name>heme</name>
        <dbReference type="ChEBI" id="CHEBI:30413"/>
    </ligand>
    <ligandPart>
        <name>Fe</name>
        <dbReference type="ChEBI" id="CHEBI:18248"/>
    </ligandPart>
</feature>
<dbReference type="InterPro" id="IPR011614">
    <property type="entry name" value="Catalase_core"/>
</dbReference>
<keyword evidence="17" id="KW-1185">Reference proteome</keyword>